<dbReference type="GO" id="GO:0042128">
    <property type="term" value="P:nitrate assimilation"/>
    <property type="evidence" value="ECO:0007669"/>
    <property type="project" value="UniProtKB-KW"/>
</dbReference>
<dbReference type="AlphaFoldDB" id="A0A402DLH4"/>
<dbReference type="EMBL" id="BIMR01000003">
    <property type="protein sequence ID" value="GCE74962.1"/>
    <property type="molecule type" value="Genomic_DNA"/>
</dbReference>
<dbReference type="InterPro" id="IPR036411">
    <property type="entry name" value="TorD-like_sf"/>
</dbReference>
<dbReference type="PANTHER" id="PTHR43680">
    <property type="entry name" value="NITRATE REDUCTASE MOLYBDENUM COFACTOR ASSEMBLY CHAPERONE"/>
    <property type="match status" value="1"/>
</dbReference>
<sequence>MSRRSLPFLDPVRVTTGERSVAHLAAAMLLDYPDEDVRANVDVVRASVETLPRTVTASFTAHLDAVAAMSLAEQQAHYVTTFDLRRRCALYLTYYSSGDTRRRGMALVTCREAYRACGFEPHDDELPDYLPNILELSARAPGPVTDALLGTHREGLEVLRSALHSVPSPYAHLLDAVCRTLPAVDDATAERFAALVASGPPGETVGLSAPLLPFPTFPSSRSEVPA</sequence>
<accession>A0A402DLH4</accession>
<dbReference type="GO" id="GO:0051082">
    <property type="term" value="F:unfolded protein binding"/>
    <property type="evidence" value="ECO:0007669"/>
    <property type="project" value="InterPro"/>
</dbReference>
<organism evidence="2 3">
    <name type="scientific">Cellulomonas biazotea</name>
    <dbReference type="NCBI Taxonomy" id="1709"/>
    <lineage>
        <taxon>Bacteria</taxon>
        <taxon>Bacillati</taxon>
        <taxon>Actinomycetota</taxon>
        <taxon>Actinomycetes</taxon>
        <taxon>Micrococcales</taxon>
        <taxon>Cellulomonadaceae</taxon>
        <taxon>Cellulomonas</taxon>
    </lineage>
</organism>
<dbReference type="InterPro" id="IPR020945">
    <property type="entry name" value="DMSO/NO3_reduct_chaperone"/>
</dbReference>
<name>A0A402DLH4_9CELL</name>
<evidence type="ECO:0000313" key="3">
    <source>
        <dbReference type="Proteomes" id="UP000289954"/>
    </source>
</evidence>
<comment type="caution">
    <text evidence="2">The sequence shown here is derived from an EMBL/GenBank/DDBJ whole genome shotgun (WGS) entry which is preliminary data.</text>
</comment>
<dbReference type="Proteomes" id="UP000289954">
    <property type="component" value="Unassembled WGS sequence"/>
</dbReference>
<dbReference type="Pfam" id="PF02613">
    <property type="entry name" value="Nitrate_red_del"/>
    <property type="match status" value="1"/>
</dbReference>
<dbReference type="GO" id="GO:0016530">
    <property type="term" value="F:metallochaperone activity"/>
    <property type="evidence" value="ECO:0007669"/>
    <property type="project" value="TreeGrafter"/>
</dbReference>
<evidence type="ECO:0000256" key="1">
    <source>
        <dbReference type="ARBA" id="ARBA00023063"/>
    </source>
</evidence>
<dbReference type="PANTHER" id="PTHR43680:SF2">
    <property type="entry name" value="NITRATE REDUCTASE MOLYBDENUM COFACTOR ASSEMBLY CHAPERONE NARJ"/>
    <property type="match status" value="1"/>
</dbReference>
<keyword evidence="1" id="KW-0534">Nitrate assimilation</keyword>
<proteinExistence type="predicted"/>
<protein>
    <submittedName>
        <fullName evidence="2">Nitrate reductase molybdenum cofactor assembly chaperone</fullName>
    </submittedName>
</protein>
<dbReference type="GO" id="GO:0051131">
    <property type="term" value="P:chaperone-mediated protein complex assembly"/>
    <property type="evidence" value="ECO:0007669"/>
    <property type="project" value="InterPro"/>
</dbReference>
<dbReference type="InterPro" id="IPR003765">
    <property type="entry name" value="NO3_reductase_chaperone_NarJ"/>
</dbReference>
<dbReference type="NCBIfam" id="TIGR00684">
    <property type="entry name" value="narJ"/>
    <property type="match status" value="1"/>
</dbReference>
<dbReference type="SUPFAM" id="SSF89155">
    <property type="entry name" value="TorD-like"/>
    <property type="match status" value="1"/>
</dbReference>
<evidence type="ECO:0000313" key="2">
    <source>
        <dbReference type="EMBL" id="GCE74962.1"/>
    </source>
</evidence>
<dbReference type="Gene3D" id="1.10.3480.10">
    <property type="entry name" value="TorD-like"/>
    <property type="match status" value="1"/>
</dbReference>
<keyword evidence="3" id="KW-1185">Reference proteome</keyword>
<gene>
    <name evidence="2" type="ORF">CBZ_00180</name>
</gene>
<dbReference type="OrthoDB" id="4307003at2"/>
<dbReference type="RefSeq" id="WP_130779594.1">
    <property type="nucleotide sequence ID" value="NZ_BIMR01000003.1"/>
</dbReference>
<reference evidence="2 3" key="1">
    <citation type="submission" date="2019-01" db="EMBL/GenBank/DDBJ databases">
        <title>Draft genome sequence of Cellulomonas takizawaensis strain TKZ-21.</title>
        <authorList>
            <person name="Yamamura H."/>
            <person name="Hayashi T."/>
            <person name="Hamada M."/>
            <person name="Serisawa Y."/>
            <person name="Matsuyama K."/>
            <person name="Nakagawa Y."/>
            <person name="Otoguro M."/>
            <person name="Yanagida F."/>
            <person name="Hayakawa M."/>
        </authorList>
    </citation>
    <scope>NUCLEOTIDE SEQUENCE [LARGE SCALE GENOMIC DNA]</scope>
    <source>
        <strain evidence="2 3">NBRC12680</strain>
    </source>
</reference>